<evidence type="ECO:0000313" key="2">
    <source>
        <dbReference type="Proteomes" id="UP000015103"/>
    </source>
</evidence>
<reference evidence="1" key="1">
    <citation type="submission" date="2015-05" db="UniProtKB">
        <authorList>
            <consortium name="EnsemblMetazoa"/>
        </authorList>
    </citation>
    <scope>IDENTIFICATION</scope>
</reference>
<organism evidence="1 2">
    <name type="scientific">Rhodnius prolixus</name>
    <name type="common">Triatomid bug</name>
    <dbReference type="NCBI Taxonomy" id="13249"/>
    <lineage>
        <taxon>Eukaryota</taxon>
        <taxon>Metazoa</taxon>
        <taxon>Ecdysozoa</taxon>
        <taxon>Arthropoda</taxon>
        <taxon>Hexapoda</taxon>
        <taxon>Insecta</taxon>
        <taxon>Pterygota</taxon>
        <taxon>Neoptera</taxon>
        <taxon>Paraneoptera</taxon>
        <taxon>Hemiptera</taxon>
        <taxon>Heteroptera</taxon>
        <taxon>Panheteroptera</taxon>
        <taxon>Cimicomorpha</taxon>
        <taxon>Reduviidae</taxon>
        <taxon>Triatominae</taxon>
        <taxon>Rhodnius</taxon>
    </lineage>
</organism>
<sequence>HGGGYILVWGCMAYSGVGNLEVIEGIITARSYLEVLRGNLKTEYYCGFVTVKVQSNLSITNTGGGNQSGRCAGGGRKKEVGSISNIDDGEYHCNKTQVRKVISGVVGAASSVTSIQVANLLRLFKIPQDVNK</sequence>
<dbReference type="EnsemblMetazoa" id="RPRC002239-RA">
    <property type="protein sequence ID" value="RPRC002239-PA"/>
    <property type="gene ID" value="RPRC002239"/>
</dbReference>
<evidence type="ECO:0000313" key="1">
    <source>
        <dbReference type="EnsemblMetazoa" id="RPRC002239-PA"/>
    </source>
</evidence>
<keyword evidence="2" id="KW-1185">Reference proteome</keyword>
<dbReference type="Gene3D" id="3.40.50.2300">
    <property type="match status" value="1"/>
</dbReference>
<dbReference type="InParanoid" id="T1HDW7"/>
<name>T1HDW7_RHOPR</name>
<dbReference type="STRING" id="13249.T1HDW7"/>
<dbReference type="AlphaFoldDB" id="T1HDW7"/>
<accession>T1HDW7</accession>
<dbReference type="EMBL" id="ACPB03026181">
    <property type="status" value="NOT_ANNOTATED_CDS"/>
    <property type="molecule type" value="Genomic_DNA"/>
</dbReference>
<dbReference type="VEuPathDB" id="VectorBase:RPRC002239"/>
<proteinExistence type="predicted"/>
<dbReference type="HOGENOM" id="CLU_1922376_0_0_1"/>
<protein>
    <submittedName>
        <fullName evidence="1">Uncharacterized protein</fullName>
    </submittedName>
</protein>
<dbReference type="Proteomes" id="UP000015103">
    <property type="component" value="Unassembled WGS sequence"/>
</dbReference>